<dbReference type="AlphaFoldDB" id="A0A9W7TDB1"/>
<reference evidence="2" key="1">
    <citation type="submission" date="2021-02" db="EMBL/GenBank/DDBJ databases">
        <title>Comparative genomics reveals that relaxation of natural selection precedes convergent phenotypic evolution of cavefish.</title>
        <authorList>
            <person name="Peng Z."/>
        </authorList>
    </citation>
    <scope>NUCLEOTIDE SEQUENCE</scope>
    <source>
        <tissue evidence="2">Muscle</tissue>
    </source>
</reference>
<dbReference type="Proteomes" id="UP001059041">
    <property type="component" value="Linkage Group LG20"/>
</dbReference>
<accession>A0A9W7TDB1</accession>
<protein>
    <submittedName>
        <fullName evidence="2">Uncharacterized protein</fullName>
    </submittedName>
</protein>
<organism evidence="2 3">
    <name type="scientific">Triplophysa rosa</name>
    <name type="common">Cave loach</name>
    <dbReference type="NCBI Taxonomy" id="992332"/>
    <lineage>
        <taxon>Eukaryota</taxon>
        <taxon>Metazoa</taxon>
        <taxon>Chordata</taxon>
        <taxon>Craniata</taxon>
        <taxon>Vertebrata</taxon>
        <taxon>Euteleostomi</taxon>
        <taxon>Actinopterygii</taxon>
        <taxon>Neopterygii</taxon>
        <taxon>Teleostei</taxon>
        <taxon>Ostariophysi</taxon>
        <taxon>Cypriniformes</taxon>
        <taxon>Nemacheilidae</taxon>
        <taxon>Triplophysa</taxon>
    </lineage>
</organism>
<feature type="region of interest" description="Disordered" evidence="1">
    <location>
        <begin position="1"/>
        <end position="23"/>
    </location>
</feature>
<keyword evidence="3" id="KW-1185">Reference proteome</keyword>
<evidence type="ECO:0000313" key="3">
    <source>
        <dbReference type="Proteomes" id="UP001059041"/>
    </source>
</evidence>
<sequence>MRFVGKRETRQPGNPKKSDRRSDFARKLLTPGPPFRESHDLIFAECVLLFSAEGEACVKSLPAFYPSKKCFHAALLFCFEVNSWLCLKAVRLIQKGV</sequence>
<dbReference type="EMBL" id="JAFHDT010000020">
    <property type="protein sequence ID" value="KAI7795207.1"/>
    <property type="molecule type" value="Genomic_DNA"/>
</dbReference>
<evidence type="ECO:0000256" key="1">
    <source>
        <dbReference type="SAM" id="MobiDB-lite"/>
    </source>
</evidence>
<evidence type="ECO:0000313" key="2">
    <source>
        <dbReference type="EMBL" id="KAI7795207.1"/>
    </source>
</evidence>
<gene>
    <name evidence="2" type="ORF">IRJ41_011449</name>
</gene>
<name>A0A9W7TDB1_TRIRA</name>
<comment type="caution">
    <text evidence="2">The sequence shown here is derived from an EMBL/GenBank/DDBJ whole genome shotgun (WGS) entry which is preliminary data.</text>
</comment>
<proteinExistence type="predicted"/>